<sequence>MKLYEINNEEWEESIKYYYSSKKEYSKELFLNTVKNKEEIELDLTKFQSVTPYINLDLDDFFIKKIQIDLKEASIYLIIDEWNFKIIFIEITIIF</sequence>
<proteinExistence type="predicted"/>
<organism evidence="1 2">
    <name type="scientific">Lysinibacillus agricola</name>
    <dbReference type="NCBI Taxonomy" id="2590012"/>
    <lineage>
        <taxon>Bacteria</taxon>
        <taxon>Bacillati</taxon>
        <taxon>Bacillota</taxon>
        <taxon>Bacilli</taxon>
        <taxon>Bacillales</taxon>
        <taxon>Bacillaceae</taxon>
        <taxon>Lysinibacillus</taxon>
    </lineage>
</organism>
<evidence type="ECO:0000313" key="1">
    <source>
        <dbReference type="EMBL" id="QQP14560.1"/>
    </source>
</evidence>
<dbReference type="Proteomes" id="UP000596049">
    <property type="component" value="Chromosome"/>
</dbReference>
<reference evidence="1 2" key="1">
    <citation type="submission" date="2020-01" db="EMBL/GenBank/DDBJ databases">
        <authorList>
            <person name="Liu G."/>
            <person name="Liu B."/>
        </authorList>
    </citation>
    <scope>NUCLEOTIDE SEQUENCE [LARGE SCALE GENOMIC DNA]</scope>
    <source>
        <strain evidence="1 2">FJAT-51161</strain>
    </source>
</reference>
<dbReference type="RefSeq" id="WP_053596933.1">
    <property type="nucleotide sequence ID" value="NZ_CP067341.1"/>
</dbReference>
<keyword evidence="2" id="KW-1185">Reference proteome</keyword>
<dbReference type="EMBL" id="CP067341">
    <property type="protein sequence ID" value="QQP14560.1"/>
    <property type="molecule type" value="Genomic_DNA"/>
</dbReference>
<accession>A0ABX7AXV8</accession>
<gene>
    <name evidence="1" type="ORF">FJQ98_11440</name>
</gene>
<evidence type="ECO:0000313" key="2">
    <source>
        <dbReference type="Proteomes" id="UP000596049"/>
    </source>
</evidence>
<protein>
    <submittedName>
        <fullName evidence="1">Uncharacterized protein</fullName>
    </submittedName>
</protein>
<name>A0ABX7AXV8_9BACI</name>